<organism evidence="3 4">
    <name type="scientific">Verrucosispora sioxanthis</name>
    <dbReference type="NCBI Taxonomy" id="2499994"/>
    <lineage>
        <taxon>Bacteria</taxon>
        <taxon>Bacillati</taxon>
        <taxon>Actinomycetota</taxon>
        <taxon>Actinomycetes</taxon>
        <taxon>Micromonosporales</taxon>
        <taxon>Micromonosporaceae</taxon>
        <taxon>Micromonospora</taxon>
    </lineage>
</organism>
<comment type="caution">
    <text evidence="3">The sequence shown here is derived from an EMBL/GenBank/DDBJ whole genome shotgun (WGS) entry which is preliminary data.</text>
</comment>
<evidence type="ECO:0000313" key="4">
    <source>
        <dbReference type="Proteomes" id="UP000478148"/>
    </source>
</evidence>
<keyword evidence="2" id="KW-0472">Membrane</keyword>
<feature type="compositionally biased region" description="Polar residues" evidence="1">
    <location>
        <begin position="141"/>
        <end position="151"/>
    </location>
</feature>
<sequence length="250" mass="25566">MRGLLVMLRRSRRADHERLLDAAPDTRPTRAAPGPTGPLADLLRAAAAPARERELAGEEAAVAAFRAARQPDAAVPAARRPRHRFTAGAVVWIAGVVATATAGAALAGVGLDRAGPDTSPMVTSPTAPAPRTDDRAPTGEDTASPTGAPTDTATSVPARPPSASVPPPSASATPSPETSGYVGPGNSENTTDRAGLCRAYLAKPERQREKALRTPAFNELVVAAGGAEHVEEYCRERPGADAEPTASPGG</sequence>
<keyword evidence="2" id="KW-0812">Transmembrane</keyword>
<dbReference type="Proteomes" id="UP000478148">
    <property type="component" value="Unassembled WGS sequence"/>
</dbReference>
<accession>A0A6M1L3H6</accession>
<feature type="compositionally biased region" description="Pro residues" evidence="1">
    <location>
        <begin position="158"/>
        <end position="169"/>
    </location>
</feature>
<proteinExistence type="predicted"/>
<dbReference type="AlphaFoldDB" id="A0A6M1L3H6"/>
<dbReference type="EMBL" id="SAIY01000003">
    <property type="protein sequence ID" value="NGM13431.1"/>
    <property type="molecule type" value="Genomic_DNA"/>
</dbReference>
<keyword evidence="2" id="KW-1133">Transmembrane helix</keyword>
<feature type="region of interest" description="Disordered" evidence="1">
    <location>
        <begin position="113"/>
        <end position="196"/>
    </location>
</feature>
<reference evidence="3 4" key="1">
    <citation type="submission" date="2020-02" db="EMBL/GenBank/DDBJ databases">
        <title>Draft Genome Sequence of Verrucosispora sp. Strain CWR15, Isolated from Gulf of Mexico Sponge.</title>
        <authorList>
            <person name="Kennedy S.J."/>
            <person name="Cella E."/>
            <person name="Azarian T."/>
            <person name="Baker B.J."/>
            <person name="Shaw L.N."/>
        </authorList>
    </citation>
    <scope>NUCLEOTIDE SEQUENCE [LARGE SCALE GENOMIC DNA]</scope>
    <source>
        <strain evidence="3 4">CWR15</strain>
    </source>
</reference>
<name>A0A6M1L3H6_9ACTN</name>
<evidence type="ECO:0000313" key="3">
    <source>
        <dbReference type="EMBL" id="NGM13431.1"/>
    </source>
</evidence>
<protein>
    <submittedName>
        <fullName evidence="3">Uncharacterized protein</fullName>
    </submittedName>
</protein>
<feature type="compositionally biased region" description="Low complexity" evidence="1">
    <location>
        <begin position="170"/>
        <end position="179"/>
    </location>
</feature>
<gene>
    <name evidence="3" type="ORF">ENC19_12545</name>
</gene>
<keyword evidence="4" id="KW-1185">Reference proteome</keyword>
<evidence type="ECO:0000256" key="2">
    <source>
        <dbReference type="SAM" id="Phobius"/>
    </source>
</evidence>
<evidence type="ECO:0000256" key="1">
    <source>
        <dbReference type="SAM" id="MobiDB-lite"/>
    </source>
</evidence>
<feature type="transmembrane region" description="Helical" evidence="2">
    <location>
        <begin position="89"/>
        <end position="111"/>
    </location>
</feature>
<dbReference type="RefSeq" id="WP_164447317.1">
    <property type="nucleotide sequence ID" value="NZ_SAIY01000003.1"/>
</dbReference>